<dbReference type="EMBL" id="BGPR01047621">
    <property type="protein sequence ID" value="GBO24673.1"/>
    <property type="molecule type" value="Genomic_DNA"/>
</dbReference>
<proteinExistence type="predicted"/>
<dbReference type="Proteomes" id="UP000499080">
    <property type="component" value="Unassembled WGS sequence"/>
</dbReference>
<sequence>MLQWKDTLCAAQLMDIHHDHSKGSCAKDHRNVAKRESRRRRRASGQAVRNEKNDK</sequence>
<protein>
    <submittedName>
        <fullName evidence="2">Uncharacterized protein</fullName>
    </submittedName>
</protein>
<evidence type="ECO:0000313" key="3">
    <source>
        <dbReference type="EMBL" id="GBO24670.1"/>
    </source>
</evidence>
<dbReference type="EMBL" id="BGPR01047619">
    <property type="protein sequence ID" value="GBO24670.1"/>
    <property type="molecule type" value="Genomic_DNA"/>
</dbReference>
<dbReference type="EMBL" id="BGPR01047273">
    <property type="protein sequence ID" value="GBO24288.1"/>
    <property type="molecule type" value="Genomic_DNA"/>
</dbReference>
<reference evidence="2 5" key="1">
    <citation type="journal article" date="2019" name="Sci. Rep.">
        <title>Orb-weaving spider Araneus ventricosus genome elucidates the spidroin gene catalogue.</title>
        <authorList>
            <person name="Kono N."/>
            <person name="Nakamura H."/>
            <person name="Ohtoshi R."/>
            <person name="Moran D.A.P."/>
            <person name="Shinohara A."/>
            <person name="Yoshida Y."/>
            <person name="Fujiwara M."/>
            <person name="Mori M."/>
            <person name="Tomita M."/>
            <person name="Arakawa K."/>
        </authorList>
    </citation>
    <scope>NUCLEOTIDE SEQUENCE [LARGE SCALE GENOMIC DNA]</scope>
</reference>
<evidence type="ECO:0000313" key="2">
    <source>
        <dbReference type="EMBL" id="GBO24288.1"/>
    </source>
</evidence>
<evidence type="ECO:0000313" key="5">
    <source>
        <dbReference type="Proteomes" id="UP000499080"/>
    </source>
</evidence>
<comment type="caution">
    <text evidence="2">The sequence shown here is derived from an EMBL/GenBank/DDBJ whole genome shotgun (WGS) entry which is preliminary data.</text>
</comment>
<accession>A0A4Y2VIJ8</accession>
<feature type="non-terminal residue" evidence="2">
    <location>
        <position position="55"/>
    </location>
</feature>
<evidence type="ECO:0000313" key="4">
    <source>
        <dbReference type="EMBL" id="GBO24673.1"/>
    </source>
</evidence>
<keyword evidence="5" id="KW-1185">Reference proteome</keyword>
<organism evidence="2 5">
    <name type="scientific">Araneus ventricosus</name>
    <name type="common">Orbweaver spider</name>
    <name type="synonym">Epeira ventricosa</name>
    <dbReference type="NCBI Taxonomy" id="182803"/>
    <lineage>
        <taxon>Eukaryota</taxon>
        <taxon>Metazoa</taxon>
        <taxon>Ecdysozoa</taxon>
        <taxon>Arthropoda</taxon>
        <taxon>Chelicerata</taxon>
        <taxon>Arachnida</taxon>
        <taxon>Araneae</taxon>
        <taxon>Araneomorphae</taxon>
        <taxon>Entelegynae</taxon>
        <taxon>Araneoidea</taxon>
        <taxon>Araneidae</taxon>
        <taxon>Araneus</taxon>
    </lineage>
</organism>
<feature type="compositionally biased region" description="Basic and acidic residues" evidence="1">
    <location>
        <begin position="20"/>
        <end position="35"/>
    </location>
</feature>
<name>A0A4Y2VIJ8_ARAVE</name>
<dbReference type="AlphaFoldDB" id="A0A4Y2VIJ8"/>
<gene>
    <name evidence="4" type="ORF">AVEN_196549_1</name>
    <name evidence="3" type="ORF">AVEN_202800_1</name>
    <name evidence="2" type="ORF">AVEN_268778_1</name>
</gene>
<evidence type="ECO:0000256" key="1">
    <source>
        <dbReference type="SAM" id="MobiDB-lite"/>
    </source>
</evidence>
<feature type="region of interest" description="Disordered" evidence="1">
    <location>
        <begin position="20"/>
        <end position="55"/>
    </location>
</feature>